<dbReference type="Pfam" id="PF00157">
    <property type="entry name" value="Pou"/>
    <property type="match status" value="1"/>
</dbReference>
<dbReference type="Gene3D" id="1.10.10.60">
    <property type="entry name" value="Homeodomain-like"/>
    <property type="match status" value="1"/>
</dbReference>
<evidence type="ECO:0000256" key="7">
    <source>
        <dbReference type="ARBA" id="ARBA00061425"/>
    </source>
</evidence>
<keyword evidence="4 8" id="KW-0371">Homeobox</keyword>
<evidence type="ECO:0000256" key="5">
    <source>
        <dbReference type="ARBA" id="ARBA00023163"/>
    </source>
</evidence>
<dbReference type="GO" id="GO:0000981">
    <property type="term" value="F:DNA-binding transcription factor activity, RNA polymerase II-specific"/>
    <property type="evidence" value="ECO:0007669"/>
    <property type="project" value="TreeGrafter"/>
</dbReference>
<evidence type="ECO:0000313" key="15">
    <source>
        <dbReference type="Proteomes" id="UP000749559"/>
    </source>
</evidence>
<feature type="domain" description="POU-specific" evidence="13">
    <location>
        <begin position="446"/>
        <end position="520"/>
    </location>
</feature>
<feature type="region of interest" description="Disordered" evidence="11">
    <location>
        <begin position="1"/>
        <end position="22"/>
    </location>
</feature>
<dbReference type="SUPFAM" id="SSF46689">
    <property type="entry name" value="Homeodomain-like"/>
    <property type="match status" value="1"/>
</dbReference>
<reference evidence="14" key="1">
    <citation type="submission" date="2022-03" db="EMBL/GenBank/DDBJ databases">
        <authorList>
            <person name="Martin C."/>
        </authorList>
    </citation>
    <scope>NUCLEOTIDE SEQUENCE</scope>
</reference>
<accession>A0A8S4P263</accession>
<dbReference type="PRINTS" id="PR00028">
    <property type="entry name" value="POUDOMAIN"/>
</dbReference>
<dbReference type="InterPro" id="IPR009057">
    <property type="entry name" value="Homeodomain-like_sf"/>
</dbReference>
<dbReference type="EMBL" id="CAIIXF020000007">
    <property type="protein sequence ID" value="CAH1788444.1"/>
    <property type="molecule type" value="Genomic_DNA"/>
</dbReference>
<evidence type="ECO:0000259" key="13">
    <source>
        <dbReference type="PROSITE" id="PS51179"/>
    </source>
</evidence>
<gene>
    <name evidence="14" type="ORF">OFUS_LOCUS13977</name>
</gene>
<evidence type="ECO:0000256" key="2">
    <source>
        <dbReference type="ARBA" id="ARBA00023015"/>
    </source>
</evidence>
<feature type="DNA-binding region" description="Homeobox" evidence="8">
    <location>
        <begin position="541"/>
        <end position="600"/>
    </location>
</feature>
<comment type="caution">
    <text evidence="14">The sequence shown here is derived from an EMBL/GenBank/DDBJ whole genome shotgun (WGS) entry which is preliminary data.</text>
</comment>
<dbReference type="SMART" id="SM00389">
    <property type="entry name" value="HOX"/>
    <property type="match status" value="1"/>
</dbReference>
<comment type="similarity">
    <text evidence="7">Belongs to the POU transcription factor family. Class-6 subfamily.</text>
</comment>
<dbReference type="OrthoDB" id="10066259at2759"/>
<sequence length="613" mass="65270">MDVDGGDASSTDINGETKPDPAKLSQLIKQDVMLTGATTCTQSPVSITMPGLATPTSSIPPVTIPNMTLGNSVLHGGAITDHLFAPGLVHNETSHVSEVLKDLPGAHNLTSQQIFSQSPVATPQFVMAGGAAPGTPTAIPVQQILIPVSTGNGTQQILSIPVSMAAGIGANGQIQLLTTSNGQIIATNLANLATGLISGNTPPLNVTLPTAQTRTTVTEDAISAASHAITTTPQQIAAPQAQVATQLPSIPQVITNAQGQILGFAPQMMASSLGGTATSTTPSTFLQPTTTTPTLNSLATTMEAPRQLLQTVQQAASSSVCVSQPSRTVHHTSSTTPQRPEPSGAYNLTIQKEAPSAVISWPHLPTSAVQLSQASQSHTVPSTQTASMTLAPPNQTIQQSAVTMATVSVSSTINSNSLVNSLPPNVSQLLPNCTQTISTLQDSTIVDGVNLDEIKEFARQFKIRRISLGLTQTQLGQALSAQEGPSYSQSAICRFEKLDITPKSAQKIKPVLERWMREAEERYKNGMHNLTEFIGSEPSKKRKRRTSFTPQALEFLNEHFERNTHPSGAEMTELSERLNFDREVIRVWFCNKRQMLKNTIRRLKQAEIPTLCE</sequence>
<evidence type="ECO:0000256" key="9">
    <source>
        <dbReference type="RuleBase" id="RU000682"/>
    </source>
</evidence>
<evidence type="ECO:0000256" key="11">
    <source>
        <dbReference type="SAM" id="MobiDB-lite"/>
    </source>
</evidence>
<dbReference type="InterPro" id="IPR001356">
    <property type="entry name" value="HD"/>
</dbReference>
<name>A0A8S4P263_OWEFU</name>
<evidence type="ECO:0000256" key="10">
    <source>
        <dbReference type="RuleBase" id="RU361194"/>
    </source>
</evidence>
<evidence type="ECO:0000256" key="8">
    <source>
        <dbReference type="PROSITE-ProRule" id="PRU00108"/>
    </source>
</evidence>
<keyword evidence="15" id="KW-1185">Reference proteome</keyword>
<dbReference type="PANTHER" id="PTHR11636:SF5">
    <property type="entry name" value="POU DOMAIN MOTIF 3, ISOFORM F"/>
    <property type="match status" value="1"/>
</dbReference>
<dbReference type="AlphaFoldDB" id="A0A8S4P263"/>
<feature type="domain" description="Homeobox" evidence="12">
    <location>
        <begin position="539"/>
        <end position="599"/>
    </location>
</feature>
<keyword evidence="6 8" id="KW-0539">Nucleus</keyword>
<dbReference type="Gene3D" id="1.10.260.40">
    <property type="entry name" value="lambda repressor-like DNA-binding domains"/>
    <property type="match status" value="1"/>
</dbReference>
<dbReference type="InterPro" id="IPR000327">
    <property type="entry name" value="POU_dom"/>
</dbReference>
<dbReference type="Pfam" id="PF00046">
    <property type="entry name" value="Homeodomain"/>
    <property type="match status" value="1"/>
</dbReference>
<feature type="region of interest" description="Disordered" evidence="11">
    <location>
        <begin position="322"/>
        <end position="345"/>
    </location>
</feature>
<protein>
    <recommendedName>
        <fullName evidence="10">POU domain protein</fullName>
    </recommendedName>
</protein>
<evidence type="ECO:0000256" key="4">
    <source>
        <dbReference type="ARBA" id="ARBA00023155"/>
    </source>
</evidence>
<dbReference type="Proteomes" id="UP000749559">
    <property type="component" value="Unassembled WGS sequence"/>
</dbReference>
<dbReference type="FunFam" id="1.10.10.60:FF:000051">
    <property type="entry name" value="POU domain protein"/>
    <property type="match status" value="1"/>
</dbReference>
<evidence type="ECO:0000313" key="14">
    <source>
        <dbReference type="EMBL" id="CAH1788444.1"/>
    </source>
</evidence>
<comment type="subcellular location">
    <subcellularLocation>
        <location evidence="1 8 9">Nucleus</location>
    </subcellularLocation>
</comment>
<organism evidence="14 15">
    <name type="scientific">Owenia fusiformis</name>
    <name type="common">Polychaete worm</name>
    <dbReference type="NCBI Taxonomy" id="6347"/>
    <lineage>
        <taxon>Eukaryota</taxon>
        <taxon>Metazoa</taxon>
        <taxon>Spiralia</taxon>
        <taxon>Lophotrochozoa</taxon>
        <taxon>Annelida</taxon>
        <taxon>Polychaeta</taxon>
        <taxon>Sedentaria</taxon>
        <taxon>Canalipalpata</taxon>
        <taxon>Sabellida</taxon>
        <taxon>Oweniida</taxon>
        <taxon>Oweniidae</taxon>
        <taxon>Owenia</taxon>
    </lineage>
</organism>
<proteinExistence type="inferred from homology"/>
<dbReference type="InterPro" id="IPR013847">
    <property type="entry name" value="POU"/>
</dbReference>
<evidence type="ECO:0000256" key="3">
    <source>
        <dbReference type="ARBA" id="ARBA00023125"/>
    </source>
</evidence>
<dbReference type="CDD" id="cd00086">
    <property type="entry name" value="homeodomain"/>
    <property type="match status" value="1"/>
</dbReference>
<keyword evidence="5 10" id="KW-0804">Transcription</keyword>
<dbReference type="PANTHER" id="PTHR11636">
    <property type="entry name" value="POU DOMAIN"/>
    <property type="match status" value="1"/>
</dbReference>
<dbReference type="PROSITE" id="PS00465">
    <property type="entry name" value="POU_2"/>
    <property type="match status" value="1"/>
</dbReference>
<evidence type="ECO:0000256" key="1">
    <source>
        <dbReference type="ARBA" id="ARBA00004123"/>
    </source>
</evidence>
<dbReference type="InterPro" id="IPR010982">
    <property type="entry name" value="Lambda_DNA-bd_dom_sf"/>
</dbReference>
<dbReference type="PROSITE" id="PS50071">
    <property type="entry name" value="HOMEOBOX_2"/>
    <property type="match status" value="1"/>
</dbReference>
<evidence type="ECO:0000256" key="6">
    <source>
        <dbReference type="ARBA" id="ARBA00023242"/>
    </source>
</evidence>
<dbReference type="SUPFAM" id="SSF47413">
    <property type="entry name" value="lambda repressor-like DNA-binding domains"/>
    <property type="match status" value="1"/>
</dbReference>
<keyword evidence="2" id="KW-0805">Transcription regulation</keyword>
<dbReference type="GO" id="GO:0005634">
    <property type="term" value="C:nucleus"/>
    <property type="evidence" value="ECO:0007669"/>
    <property type="project" value="UniProtKB-SubCell"/>
</dbReference>
<dbReference type="InterPro" id="IPR050255">
    <property type="entry name" value="POU_domain_TF"/>
</dbReference>
<evidence type="ECO:0000259" key="12">
    <source>
        <dbReference type="PROSITE" id="PS50071"/>
    </source>
</evidence>
<keyword evidence="3 8" id="KW-0238">DNA-binding</keyword>
<dbReference type="GO" id="GO:0000978">
    <property type="term" value="F:RNA polymerase II cis-regulatory region sequence-specific DNA binding"/>
    <property type="evidence" value="ECO:0007669"/>
    <property type="project" value="TreeGrafter"/>
</dbReference>
<dbReference type="PROSITE" id="PS51179">
    <property type="entry name" value="POU_3"/>
    <property type="match status" value="1"/>
</dbReference>
<dbReference type="SMART" id="SM00352">
    <property type="entry name" value="POU"/>
    <property type="match status" value="1"/>
</dbReference>